<dbReference type="AlphaFoldDB" id="A0A2A4JR59"/>
<evidence type="ECO:0000313" key="3">
    <source>
        <dbReference type="EMBL" id="PCG73943.1"/>
    </source>
</evidence>
<feature type="domain" description="HTH psq-type" evidence="2">
    <location>
        <begin position="16"/>
        <end position="52"/>
    </location>
</feature>
<dbReference type="InterPro" id="IPR009057">
    <property type="entry name" value="Homeodomain-like_sf"/>
</dbReference>
<dbReference type="Gene3D" id="1.10.10.60">
    <property type="entry name" value="Homeodomain-like"/>
    <property type="match status" value="1"/>
</dbReference>
<dbReference type="GO" id="GO:0005634">
    <property type="term" value="C:nucleus"/>
    <property type="evidence" value="ECO:0007669"/>
    <property type="project" value="UniProtKB-SubCell"/>
</dbReference>
<reference evidence="3" key="1">
    <citation type="submission" date="2017-09" db="EMBL/GenBank/DDBJ databases">
        <title>Contemporary evolution of a Lepidopteran species, Heliothis virescens, in response to modern agricultural practices.</title>
        <authorList>
            <person name="Fritz M.L."/>
            <person name="Deyonke A.M."/>
            <person name="Papanicolaou A."/>
            <person name="Micinski S."/>
            <person name="Westbrook J."/>
            <person name="Gould F."/>
        </authorList>
    </citation>
    <scope>NUCLEOTIDE SEQUENCE [LARGE SCALE GENOMIC DNA]</scope>
    <source>
        <strain evidence="3">HvINT-</strain>
        <tissue evidence="3">Whole body</tissue>
    </source>
</reference>
<evidence type="ECO:0000259" key="2">
    <source>
        <dbReference type="Pfam" id="PF05225"/>
    </source>
</evidence>
<comment type="subcellular location">
    <subcellularLocation>
        <location evidence="1">Nucleus</location>
    </subcellularLocation>
</comment>
<accession>A0A2A4JR59</accession>
<dbReference type="STRING" id="7102.A0A2A4JR59"/>
<sequence>MPRRYKRVTDKADVPEANMKLALESVLNKELSIRKAAEQYGVKAGTLQHRIEKKKKENELPNIKVRIFENKFTNKQVFTADEEKELEKYIKKSSAIQYGLTLKAVRKLAYEYACALPNCKYPEKWDEDKLAGIEWLNETTNSLSDCRLIILLHFKKMTS</sequence>
<gene>
    <name evidence="3" type="ORF">B5V51_14087</name>
</gene>
<protein>
    <recommendedName>
        <fullName evidence="2">HTH psq-type domain-containing protein</fullName>
    </recommendedName>
</protein>
<dbReference type="GO" id="GO:0003677">
    <property type="term" value="F:DNA binding"/>
    <property type="evidence" value="ECO:0007669"/>
    <property type="project" value="InterPro"/>
</dbReference>
<proteinExistence type="predicted"/>
<dbReference type="SUPFAM" id="SSF46689">
    <property type="entry name" value="Homeodomain-like"/>
    <property type="match status" value="1"/>
</dbReference>
<organism evidence="3">
    <name type="scientific">Heliothis virescens</name>
    <name type="common">Tobacco budworm moth</name>
    <dbReference type="NCBI Taxonomy" id="7102"/>
    <lineage>
        <taxon>Eukaryota</taxon>
        <taxon>Metazoa</taxon>
        <taxon>Ecdysozoa</taxon>
        <taxon>Arthropoda</taxon>
        <taxon>Hexapoda</taxon>
        <taxon>Insecta</taxon>
        <taxon>Pterygota</taxon>
        <taxon>Neoptera</taxon>
        <taxon>Endopterygota</taxon>
        <taxon>Lepidoptera</taxon>
        <taxon>Glossata</taxon>
        <taxon>Ditrysia</taxon>
        <taxon>Noctuoidea</taxon>
        <taxon>Noctuidae</taxon>
        <taxon>Heliothinae</taxon>
        <taxon>Heliothis</taxon>
    </lineage>
</organism>
<evidence type="ECO:0000256" key="1">
    <source>
        <dbReference type="ARBA" id="ARBA00004123"/>
    </source>
</evidence>
<dbReference type="InterPro" id="IPR007889">
    <property type="entry name" value="HTH_Psq"/>
</dbReference>
<name>A0A2A4JR59_HELVI</name>
<dbReference type="EMBL" id="NWSH01000833">
    <property type="protein sequence ID" value="PCG73943.1"/>
    <property type="molecule type" value="Genomic_DNA"/>
</dbReference>
<dbReference type="Pfam" id="PF05225">
    <property type="entry name" value="HTH_psq"/>
    <property type="match status" value="1"/>
</dbReference>
<comment type="caution">
    <text evidence="3">The sequence shown here is derived from an EMBL/GenBank/DDBJ whole genome shotgun (WGS) entry which is preliminary data.</text>
</comment>